<dbReference type="Gene3D" id="3.40.50.720">
    <property type="entry name" value="NAD(P)-binding Rossmann-like Domain"/>
    <property type="match status" value="1"/>
</dbReference>
<name>A0A2H3JX56_WOLCO</name>
<evidence type="ECO:0000313" key="4">
    <source>
        <dbReference type="EMBL" id="PCH43479.1"/>
    </source>
</evidence>
<dbReference type="InterPro" id="IPR051911">
    <property type="entry name" value="SDR_oxidoreductase"/>
</dbReference>
<dbReference type="SUPFAM" id="SSF51735">
    <property type="entry name" value="NAD(P)-binding Rossmann-fold domains"/>
    <property type="match status" value="1"/>
</dbReference>
<dbReference type="OMA" id="SCGFYSA"/>
<organism evidence="4 5">
    <name type="scientific">Wolfiporia cocos (strain MD-104)</name>
    <name type="common">Brown rot fungus</name>
    <dbReference type="NCBI Taxonomy" id="742152"/>
    <lineage>
        <taxon>Eukaryota</taxon>
        <taxon>Fungi</taxon>
        <taxon>Dikarya</taxon>
        <taxon>Basidiomycota</taxon>
        <taxon>Agaricomycotina</taxon>
        <taxon>Agaricomycetes</taxon>
        <taxon>Polyporales</taxon>
        <taxon>Phaeolaceae</taxon>
        <taxon>Wolfiporia</taxon>
    </lineage>
</organism>
<accession>A0A2H3JX56</accession>
<dbReference type="EMBL" id="KB468146">
    <property type="protein sequence ID" value="PCH43479.1"/>
    <property type="molecule type" value="Genomic_DNA"/>
</dbReference>
<evidence type="ECO:0000256" key="2">
    <source>
        <dbReference type="ARBA" id="ARBA00023002"/>
    </source>
</evidence>
<dbReference type="PRINTS" id="PR00081">
    <property type="entry name" value="GDHRDH"/>
</dbReference>
<dbReference type="Pfam" id="PF00106">
    <property type="entry name" value="adh_short"/>
    <property type="match status" value="1"/>
</dbReference>
<dbReference type="PANTHER" id="PTHR43976">
    <property type="entry name" value="SHORT CHAIN DEHYDROGENASE"/>
    <property type="match status" value="1"/>
</dbReference>
<evidence type="ECO:0000256" key="1">
    <source>
        <dbReference type="ARBA" id="ARBA00006484"/>
    </source>
</evidence>
<dbReference type="InterPro" id="IPR002347">
    <property type="entry name" value="SDR_fam"/>
</dbReference>
<dbReference type="PANTHER" id="PTHR43976:SF16">
    <property type="entry name" value="SHORT-CHAIN DEHYDROGENASE_REDUCTASE FAMILY PROTEIN"/>
    <property type="match status" value="1"/>
</dbReference>
<keyword evidence="5" id="KW-1185">Reference proteome</keyword>
<comment type="similarity">
    <text evidence="1 3">Belongs to the short-chain dehydrogenases/reductases (SDR) family.</text>
</comment>
<evidence type="ECO:0000313" key="5">
    <source>
        <dbReference type="Proteomes" id="UP000218811"/>
    </source>
</evidence>
<gene>
    <name evidence="4" type="ORF">WOLCODRAFT_138365</name>
</gene>
<dbReference type="STRING" id="742152.A0A2H3JX56"/>
<dbReference type="InterPro" id="IPR036291">
    <property type="entry name" value="NAD(P)-bd_dom_sf"/>
</dbReference>
<dbReference type="GO" id="GO:0016491">
    <property type="term" value="F:oxidoreductase activity"/>
    <property type="evidence" value="ECO:0007669"/>
    <property type="project" value="UniProtKB-KW"/>
</dbReference>
<dbReference type="Proteomes" id="UP000218811">
    <property type="component" value="Unassembled WGS sequence"/>
</dbReference>
<reference evidence="4 5" key="1">
    <citation type="journal article" date="2012" name="Science">
        <title>The Paleozoic origin of enzymatic lignin decomposition reconstructed from 31 fungal genomes.</title>
        <authorList>
            <person name="Floudas D."/>
            <person name="Binder M."/>
            <person name="Riley R."/>
            <person name="Barry K."/>
            <person name="Blanchette R.A."/>
            <person name="Henrissat B."/>
            <person name="Martinez A.T."/>
            <person name="Otillar R."/>
            <person name="Spatafora J.W."/>
            <person name="Yadav J.S."/>
            <person name="Aerts A."/>
            <person name="Benoit I."/>
            <person name="Boyd A."/>
            <person name="Carlson A."/>
            <person name="Copeland A."/>
            <person name="Coutinho P.M."/>
            <person name="de Vries R.P."/>
            <person name="Ferreira P."/>
            <person name="Findley K."/>
            <person name="Foster B."/>
            <person name="Gaskell J."/>
            <person name="Glotzer D."/>
            <person name="Gorecki P."/>
            <person name="Heitman J."/>
            <person name="Hesse C."/>
            <person name="Hori C."/>
            <person name="Igarashi K."/>
            <person name="Jurgens J.A."/>
            <person name="Kallen N."/>
            <person name="Kersten P."/>
            <person name="Kohler A."/>
            <person name="Kuees U."/>
            <person name="Kumar T.K.A."/>
            <person name="Kuo A."/>
            <person name="LaButti K."/>
            <person name="Larrondo L.F."/>
            <person name="Lindquist E."/>
            <person name="Ling A."/>
            <person name="Lombard V."/>
            <person name="Lucas S."/>
            <person name="Lundell T."/>
            <person name="Martin R."/>
            <person name="McLaughlin D.J."/>
            <person name="Morgenstern I."/>
            <person name="Morin E."/>
            <person name="Murat C."/>
            <person name="Nagy L.G."/>
            <person name="Nolan M."/>
            <person name="Ohm R.A."/>
            <person name="Patyshakuliyeva A."/>
            <person name="Rokas A."/>
            <person name="Ruiz-Duenas F.J."/>
            <person name="Sabat G."/>
            <person name="Salamov A."/>
            <person name="Samejima M."/>
            <person name="Schmutz J."/>
            <person name="Slot J.C."/>
            <person name="St John F."/>
            <person name="Stenlid J."/>
            <person name="Sun H."/>
            <person name="Sun S."/>
            <person name="Syed K."/>
            <person name="Tsang A."/>
            <person name="Wiebenga A."/>
            <person name="Young D."/>
            <person name="Pisabarro A."/>
            <person name="Eastwood D.C."/>
            <person name="Martin F."/>
            <person name="Cullen D."/>
            <person name="Grigoriev I.V."/>
            <person name="Hibbett D.S."/>
        </authorList>
    </citation>
    <scope>NUCLEOTIDE SEQUENCE [LARGE SCALE GENOMIC DNA]</scope>
    <source>
        <strain evidence="4 5">MD-104</strain>
    </source>
</reference>
<dbReference type="OrthoDB" id="1274115at2759"/>
<dbReference type="AlphaFoldDB" id="A0A2H3JX56"/>
<keyword evidence="2" id="KW-0560">Oxidoreductase</keyword>
<evidence type="ECO:0000256" key="3">
    <source>
        <dbReference type="RuleBase" id="RU000363"/>
    </source>
</evidence>
<proteinExistence type="inferred from homology"/>
<protein>
    <submittedName>
        <fullName evidence="4">NAD(P)-binding protein</fullName>
    </submittedName>
</protein>
<dbReference type="CDD" id="cd05374">
    <property type="entry name" value="17beta-HSD-like_SDR_c"/>
    <property type="match status" value="1"/>
</dbReference>
<dbReference type="PRINTS" id="PR00080">
    <property type="entry name" value="SDRFAMILY"/>
</dbReference>
<sequence length="296" mass="31897">MASPRIWFITGASSGFGRFLTELVLRNGDIAIATLRSPAVLSDLSAIYTPDKLLVLKLDVSKPQEIVDAFTAAQAAFGRIDVVFNNAGYSLMSEVEGAPDDVARAMFEVNFWGAANVSREAIRFFRDVNQPMGGRLLQVSSAGGLRGLSALGHYSASRFALEGLTEALASELQPEWNIKVTLVELGGFLTNAGRNMVRIPPHPAYVDPVTQVPSARAYFANDPEFSHPVKGVAVIYRIAAMSDPPLHFPLGGGAVKAARKKGEALIAAAAAFEPYSEGLEVDSEYLKQVQRSRENQ</sequence>